<dbReference type="InterPro" id="IPR035917">
    <property type="entry name" value="YjbQ-like_sf"/>
</dbReference>
<dbReference type="STRING" id="229921.ADN01_16180"/>
<dbReference type="RefSeq" id="WP_062419127.1">
    <property type="nucleotide sequence ID" value="NZ_DF967974.1"/>
</dbReference>
<evidence type="ECO:0000313" key="2">
    <source>
        <dbReference type="EMBL" id="KPL77433.1"/>
    </source>
</evidence>
<dbReference type="PIRSF" id="PIRSF004681">
    <property type="entry name" value="UCP004681"/>
    <property type="match status" value="1"/>
</dbReference>
<dbReference type="PATRIC" id="fig|229921.5.peg.2671"/>
<proteinExistence type="inferred from homology"/>
<evidence type="ECO:0000256" key="1">
    <source>
        <dbReference type="ARBA" id="ARBA00005534"/>
    </source>
</evidence>
<dbReference type="SUPFAM" id="SSF111038">
    <property type="entry name" value="YjbQ-like"/>
    <property type="match status" value="1"/>
</dbReference>
<dbReference type="EMBL" id="LGCM01000060">
    <property type="protein sequence ID" value="KPL77433.1"/>
    <property type="molecule type" value="Genomic_DNA"/>
</dbReference>
<dbReference type="Gene3D" id="2.60.120.460">
    <property type="entry name" value="YjbQ-like"/>
    <property type="match status" value="1"/>
</dbReference>
<comment type="caution">
    <text evidence="2">The sequence shown here is derived from an EMBL/GenBank/DDBJ whole genome shotgun (WGS) entry which is preliminary data.</text>
</comment>
<accession>A0A0P6Y766</accession>
<name>A0A0P6Y766_9CHLR</name>
<dbReference type="InterPro" id="IPR001602">
    <property type="entry name" value="UPF0047_YjbQ-like"/>
</dbReference>
<dbReference type="PANTHER" id="PTHR30615">
    <property type="entry name" value="UNCHARACTERIZED PROTEIN YJBQ-RELATED"/>
    <property type="match status" value="1"/>
</dbReference>
<dbReference type="AlphaFoldDB" id="A0A0P6Y766"/>
<dbReference type="PANTHER" id="PTHR30615:SF8">
    <property type="entry name" value="UPF0047 PROTEIN C4A8.02C"/>
    <property type="match status" value="1"/>
</dbReference>
<dbReference type="OrthoDB" id="9801725at2"/>
<keyword evidence="3" id="KW-1185">Reference proteome</keyword>
<gene>
    <name evidence="2" type="ORF">ADN01_16180</name>
</gene>
<protein>
    <submittedName>
        <fullName evidence="2">Secondary thiamine-phosphate synthase enzyme</fullName>
    </submittedName>
</protein>
<dbReference type="Proteomes" id="UP000050501">
    <property type="component" value="Unassembled WGS sequence"/>
</dbReference>
<evidence type="ECO:0000313" key="3">
    <source>
        <dbReference type="Proteomes" id="UP000050501"/>
    </source>
</evidence>
<dbReference type="Pfam" id="PF01894">
    <property type="entry name" value="YjbQ"/>
    <property type="match status" value="1"/>
</dbReference>
<sequence>MYTLEKITFLTEQYNQLIPITQAVRDVAARSQIRSGWVGVVTLHTTTGILVNERVECLEVDIQEALERLVPEDHPYMHARILPSYGSTAGNPTGHLKSMLTGNHCLFPLHEGEMVMGEAQEIYFCEFDGPARRTVVISVLGE</sequence>
<organism evidence="2 3">
    <name type="scientific">Levilinea saccharolytica</name>
    <dbReference type="NCBI Taxonomy" id="229921"/>
    <lineage>
        <taxon>Bacteria</taxon>
        <taxon>Bacillati</taxon>
        <taxon>Chloroflexota</taxon>
        <taxon>Anaerolineae</taxon>
        <taxon>Anaerolineales</taxon>
        <taxon>Anaerolineaceae</taxon>
        <taxon>Levilinea</taxon>
    </lineage>
</organism>
<comment type="similarity">
    <text evidence="1">Belongs to the UPF0047 family.</text>
</comment>
<dbReference type="NCBIfam" id="TIGR00149">
    <property type="entry name" value="TIGR00149_YjbQ"/>
    <property type="match status" value="1"/>
</dbReference>
<reference evidence="2 3" key="1">
    <citation type="submission" date="2015-07" db="EMBL/GenBank/DDBJ databases">
        <title>Genome sequence of Levilinea saccharolytica DSM 16555.</title>
        <authorList>
            <person name="Hemp J."/>
            <person name="Ward L.M."/>
            <person name="Pace L.A."/>
            <person name="Fischer W.W."/>
        </authorList>
    </citation>
    <scope>NUCLEOTIDE SEQUENCE [LARGE SCALE GENOMIC DNA]</scope>
    <source>
        <strain evidence="2 3">KIBI-1</strain>
    </source>
</reference>